<keyword evidence="3" id="KW-1185">Reference proteome</keyword>
<evidence type="ECO:0000313" key="3">
    <source>
        <dbReference type="Proteomes" id="UP001189624"/>
    </source>
</evidence>
<protein>
    <submittedName>
        <fullName evidence="2">Uncharacterized protein</fullName>
    </submittedName>
</protein>
<dbReference type="Proteomes" id="UP001189624">
    <property type="component" value="Chromosome 3"/>
</dbReference>
<name>A0AA86S2G8_9FABA</name>
<accession>A0AA86S2G8</accession>
<evidence type="ECO:0000313" key="2">
    <source>
        <dbReference type="EMBL" id="CAJ1939525.1"/>
    </source>
</evidence>
<proteinExistence type="predicted"/>
<evidence type="ECO:0000256" key="1">
    <source>
        <dbReference type="SAM" id="MobiDB-lite"/>
    </source>
</evidence>
<gene>
    <name evidence="2" type="ORF">AYBTSS11_LOCUS9182</name>
</gene>
<dbReference type="AlphaFoldDB" id="A0AA86S2G8"/>
<sequence>MDLGGENLSPILEEIEEEESHEAYSPPTITPLAQQGDLSLIQLVQKLEESRRETIAQLREDKRQSEMMLKEHI</sequence>
<reference evidence="2" key="1">
    <citation type="submission" date="2023-10" db="EMBL/GenBank/DDBJ databases">
        <authorList>
            <person name="Domelevo Entfellner J.-B."/>
        </authorList>
    </citation>
    <scope>NUCLEOTIDE SEQUENCE</scope>
</reference>
<feature type="region of interest" description="Disordered" evidence="1">
    <location>
        <begin position="1"/>
        <end position="26"/>
    </location>
</feature>
<feature type="compositionally biased region" description="Low complexity" evidence="1">
    <location>
        <begin position="1"/>
        <end position="12"/>
    </location>
</feature>
<dbReference type="Gramene" id="rna-AYBTSS11_LOCUS9182">
    <property type="protein sequence ID" value="CAJ1939525.1"/>
    <property type="gene ID" value="gene-AYBTSS11_LOCUS9182"/>
</dbReference>
<dbReference type="EMBL" id="OY731400">
    <property type="protein sequence ID" value="CAJ1939525.1"/>
    <property type="molecule type" value="Genomic_DNA"/>
</dbReference>
<organism evidence="2 3">
    <name type="scientific">Sphenostylis stenocarpa</name>
    <dbReference type="NCBI Taxonomy" id="92480"/>
    <lineage>
        <taxon>Eukaryota</taxon>
        <taxon>Viridiplantae</taxon>
        <taxon>Streptophyta</taxon>
        <taxon>Embryophyta</taxon>
        <taxon>Tracheophyta</taxon>
        <taxon>Spermatophyta</taxon>
        <taxon>Magnoliopsida</taxon>
        <taxon>eudicotyledons</taxon>
        <taxon>Gunneridae</taxon>
        <taxon>Pentapetalae</taxon>
        <taxon>rosids</taxon>
        <taxon>fabids</taxon>
        <taxon>Fabales</taxon>
        <taxon>Fabaceae</taxon>
        <taxon>Papilionoideae</taxon>
        <taxon>50 kb inversion clade</taxon>
        <taxon>NPAAA clade</taxon>
        <taxon>indigoferoid/millettioid clade</taxon>
        <taxon>Phaseoleae</taxon>
        <taxon>Sphenostylis</taxon>
    </lineage>
</organism>